<dbReference type="RefSeq" id="WP_012674062.1">
    <property type="nucleotide sequence ID" value="NC_012438.1"/>
</dbReference>
<dbReference type="KEGG" id="saf:SULAZ_1379"/>
<dbReference type="Proteomes" id="UP000001369">
    <property type="component" value="Chromosome"/>
</dbReference>
<evidence type="ECO:0000313" key="1">
    <source>
        <dbReference type="EMBL" id="ACN98741.1"/>
    </source>
</evidence>
<protein>
    <submittedName>
        <fullName evidence="1">Uncharacterized protein</fullName>
    </submittedName>
</protein>
<organism evidence="1 2">
    <name type="scientific">Sulfurihydrogenibium azorense (strain DSM 15241 / OCM 825 / Az-Fu1)</name>
    <dbReference type="NCBI Taxonomy" id="204536"/>
    <lineage>
        <taxon>Bacteria</taxon>
        <taxon>Pseudomonadati</taxon>
        <taxon>Aquificota</taxon>
        <taxon>Aquificia</taxon>
        <taxon>Aquificales</taxon>
        <taxon>Hydrogenothermaceae</taxon>
        <taxon>Sulfurihydrogenibium</taxon>
    </lineage>
</organism>
<proteinExistence type="predicted"/>
<name>C1DW59_SULAA</name>
<dbReference type="EMBL" id="CP001229">
    <property type="protein sequence ID" value="ACN98741.1"/>
    <property type="molecule type" value="Genomic_DNA"/>
</dbReference>
<dbReference type="AlphaFoldDB" id="C1DW59"/>
<sequence length="105" mass="12292">MGIKLDFLKKTLKENSEVKQDSIQGNLSDKKDYFLEKEMETLKKRWDILKYIENSGFNIDFKSRDISLLPSIEDLSISNINVQEKGETYKKISDVNLLKSILFKK</sequence>
<dbReference type="HOGENOM" id="CLU_2235177_0_0_0"/>
<keyword evidence="2" id="KW-1185">Reference proteome</keyword>
<accession>C1DW59</accession>
<reference evidence="1 2" key="1">
    <citation type="journal article" date="2009" name="J. Bacteriol.">
        <title>Complete and draft genome sequences of six members of the Aquificales.</title>
        <authorList>
            <person name="Reysenbach A.L."/>
            <person name="Hamamura N."/>
            <person name="Podar M."/>
            <person name="Griffiths E."/>
            <person name="Ferreira S."/>
            <person name="Hochstein R."/>
            <person name="Heidelberg J."/>
            <person name="Johnson J."/>
            <person name="Mead D."/>
            <person name="Pohorille A."/>
            <person name="Sarmiento M."/>
            <person name="Schweighofer K."/>
            <person name="Seshadri R."/>
            <person name="Voytek M.A."/>
        </authorList>
    </citation>
    <scope>NUCLEOTIDE SEQUENCE [LARGE SCALE GENOMIC DNA]</scope>
    <source>
        <strain evidence="2">Az-Fu1 / DSM 15241 / OCM 825</strain>
    </source>
</reference>
<dbReference type="STRING" id="204536.SULAZ_1379"/>
<evidence type="ECO:0000313" key="2">
    <source>
        <dbReference type="Proteomes" id="UP000001369"/>
    </source>
</evidence>
<gene>
    <name evidence="1" type="ordered locus">SULAZ_1379</name>
</gene>